<reference evidence="1" key="1">
    <citation type="submission" date="2022-07" db="EMBL/GenBank/DDBJ databases">
        <authorList>
            <consortium name="DAFM: The Division of Animal and Food Microbiology"/>
        </authorList>
    </citation>
    <scope>NUCLEOTIDE SEQUENCE</scope>
    <source>
        <strain evidence="1">19MO01SH01-2</strain>
    </source>
</reference>
<dbReference type="EMBL" id="ABLOJW010000001">
    <property type="protein sequence ID" value="EKT4090765.1"/>
    <property type="molecule type" value="Genomic_DNA"/>
</dbReference>
<sequence length="84" mass="9406">MADEIDVATIAAMARDAEWLNADACAFILGLTNREGKVNRRAFLERVAVRTTFPKPMVIGAKKLWNREAVVMWAQDEARISRAS</sequence>
<protein>
    <submittedName>
        <fullName evidence="1">Uncharacterized protein</fullName>
    </submittedName>
</protein>
<evidence type="ECO:0000313" key="1">
    <source>
        <dbReference type="EMBL" id="EKT4090765.1"/>
    </source>
</evidence>
<proteinExistence type="predicted"/>
<dbReference type="Proteomes" id="UP001218208">
    <property type="component" value="Unassembled WGS sequence"/>
</dbReference>
<gene>
    <name evidence="1" type="ORF">QEG23_000235</name>
</gene>
<dbReference type="AlphaFoldDB" id="A0AAI9BYE7"/>
<name>A0AAI9BYE7_STEMA</name>
<organism evidence="1 2">
    <name type="scientific">Stenotrophomonas maltophilia</name>
    <name type="common">Pseudomonas maltophilia</name>
    <name type="synonym">Xanthomonas maltophilia</name>
    <dbReference type="NCBI Taxonomy" id="40324"/>
    <lineage>
        <taxon>Bacteria</taxon>
        <taxon>Pseudomonadati</taxon>
        <taxon>Pseudomonadota</taxon>
        <taxon>Gammaproteobacteria</taxon>
        <taxon>Lysobacterales</taxon>
        <taxon>Lysobacteraceae</taxon>
        <taxon>Stenotrophomonas</taxon>
        <taxon>Stenotrophomonas maltophilia group</taxon>
    </lineage>
</organism>
<accession>A0AAI9BYE7</accession>
<evidence type="ECO:0000313" key="2">
    <source>
        <dbReference type="Proteomes" id="UP001218208"/>
    </source>
</evidence>
<comment type="caution">
    <text evidence="1">The sequence shown here is derived from an EMBL/GenBank/DDBJ whole genome shotgun (WGS) entry which is preliminary data.</text>
</comment>